<feature type="coiled-coil region" evidence="3">
    <location>
        <begin position="805"/>
        <end position="839"/>
    </location>
</feature>
<dbReference type="PROSITE" id="PS50088">
    <property type="entry name" value="ANK_REPEAT"/>
    <property type="match status" value="1"/>
</dbReference>
<evidence type="ECO:0000259" key="5">
    <source>
        <dbReference type="PROSITE" id="PS50103"/>
    </source>
</evidence>
<feature type="region of interest" description="Disordered" evidence="4">
    <location>
        <begin position="1456"/>
        <end position="1483"/>
    </location>
</feature>
<feature type="region of interest" description="Disordered" evidence="4">
    <location>
        <begin position="1800"/>
        <end position="1864"/>
    </location>
</feature>
<feature type="compositionally biased region" description="Low complexity" evidence="4">
    <location>
        <begin position="1399"/>
        <end position="1414"/>
    </location>
</feature>
<feature type="domain" description="C3H1-type" evidence="5">
    <location>
        <begin position="1575"/>
        <end position="1593"/>
    </location>
</feature>
<evidence type="ECO:0000256" key="3">
    <source>
        <dbReference type="SAM" id="Coils"/>
    </source>
</evidence>
<feature type="compositionally biased region" description="Basic and acidic residues" evidence="4">
    <location>
        <begin position="1383"/>
        <end position="1398"/>
    </location>
</feature>
<dbReference type="PANTHER" id="PTHR31560:SF0">
    <property type="entry name" value="UPF0652 PROTEIN C22H10.08"/>
    <property type="match status" value="1"/>
</dbReference>
<feature type="region of interest" description="Disordered" evidence="4">
    <location>
        <begin position="1214"/>
        <end position="1256"/>
    </location>
</feature>
<evidence type="ECO:0000256" key="4">
    <source>
        <dbReference type="SAM" id="MobiDB-lite"/>
    </source>
</evidence>
<feature type="compositionally biased region" description="Basic and acidic residues" evidence="4">
    <location>
        <begin position="1465"/>
        <end position="1475"/>
    </location>
</feature>
<feature type="compositionally biased region" description="Basic and acidic residues" evidence="4">
    <location>
        <begin position="427"/>
        <end position="439"/>
    </location>
</feature>
<dbReference type="PROSITE" id="PS50103">
    <property type="entry name" value="ZF_C3H1"/>
    <property type="match status" value="1"/>
</dbReference>
<feature type="compositionally biased region" description="Low complexity" evidence="4">
    <location>
        <begin position="1365"/>
        <end position="1379"/>
    </location>
</feature>
<proteinExistence type="predicted"/>
<dbReference type="InterPro" id="IPR018553">
    <property type="entry name" value="E2_Ub-conjug_enz"/>
</dbReference>
<feature type="repeat" description="ANK" evidence="1">
    <location>
        <begin position="220"/>
        <end position="252"/>
    </location>
</feature>
<protein>
    <recommendedName>
        <fullName evidence="5">C3H1-type domain-containing protein</fullName>
    </recommendedName>
</protein>
<dbReference type="InterPro" id="IPR057668">
    <property type="entry name" value="E2_Ub-conjug_enz_C"/>
</dbReference>
<feature type="region of interest" description="Disordered" evidence="4">
    <location>
        <begin position="1147"/>
        <end position="1183"/>
    </location>
</feature>
<dbReference type="InterPro" id="IPR000571">
    <property type="entry name" value="Znf_CCCH"/>
</dbReference>
<feature type="region of interest" description="Disordered" evidence="4">
    <location>
        <begin position="1360"/>
        <end position="1425"/>
    </location>
</feature>
<accession>A0AAW1Q6D8</accession>
<feature type="region of interest" description="Disordered" evidence="4">
    <location>
        <begin position="394"/>
        <end position="439"/>
    </location>
</feature>
<dbReference type="InterPro" id="IPR002110">
    <property type="entry name" value="Ankyrin_rpt"/>
</dbReference>
<feature type="zinc finger region" description="C3H1-type" evidence="2">
    <location>
        <begin position="1575"/>
        <end position="1593"/>
    </location>
</feature>
<evidence type="ECO:0000313" key="7">
    <source>
        <dbReference type="Proteomes" id="UP001489004"/>
    </source>
</evidence>
<keyword evidence="2" id="KW-0479">Metal-binding</keyword>
<dbReference type="Proteomes" id="UP001489004">
    <property type="component" value="Unassembled WGS sequence"/>
</dbReference>
<feature type="compositionally biased region" description="Basic and acidic residues" evidence="4">
    <location>
        <begin position="1835"/>
        <end position="1844"/>
    </location>
</feature>
<keyword evidence="2" id="KW-0862">Zinc</keyword>
<reference evidence="6 7" key="1">
    <citation type="journal article" date="2024" name="Nat. Commun.">
        <title>Phylogenomics reveals the evolutionary origins of lichenization in chlorophyte algae.</title>
        <authorList>
            <person name="Puginier C."/>
            <person name="Libourel C."/>
            <person name="Otte J."/>
            <person name="Skaloud P."/>
            <person name="Haon M."/>
            <person name="Grisel S."/>
            <person name="Petersen M."/>
            <person name="Berrin J.G."/>
            <person name="Delaux P.M."/>
            <person name="Dal Grande F."/>
            <person name="Keller J."/>
        </authorList>
    </citation>
    <scope>NUCLEOTIDE SEQUENCE [LARGE SCALE GENOMIC DNA]</scope>
    <source>
        <strain evidence="6 7">SAG 2043</strain>
    </source>
</reference>
<keyword evidence="7" id="KW-1185">Reference proteome</keyword>
<keyword evidence="1" id="KW-0040">ANK repeat</keyword>
<evidence type="ECO:0000256" key="1">
    <source>
        <dbReference type="PROSITE-ProRule" id="PRU00023"/>
    </source>
</evidence>
<keyword evidence="2" id="KW-0863">Zinc-finger</keyword>
<dbReference type="Pfam" id="PF09418">
    <property type="entry name" value="DUF2009"/>
    <property type="match status" value="1"/>
</dbReference>
<keyword evidence="3" id="KW-0175">Coiled coil</keyword>
<dbReference type="PANTHER" id="PTHR31560">
    <property type="entry name" value="UPF0652 PROTEIN C16A11.03C-RELATED"/>
    <property type="match status" value="1"/>
</dbReference>
<sequence length="2330" mass="252415">MAGSGAALAAAQLAEVIACHAPCQPAGEPPKSRTNTAKDAKARAINGRPLIEALEAALQQRLGTAPWGDARCKQHTAVIVHDLLPAMLAVAERAAEDAKPASPAFPREVGAAALATACLLDAPANFLEALLSVPWSDVCQPRPVEDGGVQGPPSQAAVSTEERKLLVNTPIQSPLLECMLDVLFKSSYADWLPPILQLSPASEDGSRKAVTRESVAALLDGATSLHCAAVQASPTQVEHLLFCGADPLMRTSAGELALELVPVCAPAPKSAAAADTPGATCYCSGTAQRAAWECRSQLTRSLIVRKCIFHFGGGFGMWFKLVCLSVLCLLGLWGCYASLTRPPLEAQEGRRAAAKRAAARAAAQALVDRMRSQAQSGHSYLAAAKQQQYGCRATHADLDDPGDEAGEGSIPLEDLGIRDPLATSDHTQSRREPKTKTVKDAEKAFEKFVRAVHALQGLELRGGVIPQGFIDTAQSVSELTDAGPICQVLEEEQADLYCGWAESVLLKLRGCTCPGCAALAMQAIRMAHIQAARLFARVDKKKARAPEAWREVGSRLVRIIHAHVCLLLDTEARQSAMRAAVWQAQQCLQEWDKMARNGLTVEAGIHNSLQVACLEQWAKTAEADLLLVEALLGAPLQPTQQLADVLPSVVVYDVRGNAFLTREVTKDTAQQLETALAVAVGASDRLAALTRSAARNAAEELAAGEALRDIMSVKSGSGGMSNAVDALAAAIEAAARFPHLEAEARAAKALKERWEKRAEAVAQLEAVMDDVRAPGTAPVDAEQSKVFWADWGDRISRLEAAIEVAREANISVNKAKRLLKELQAQAGAAEAAMKLAEVLQRRPAGSSVLKGALAKAEAASQAAANNTSGLTVGQDLLHPTIVSARRQLEVEKAAEALHRAVSSSATVTDLPKLEAAILAARKVGAELLDPEAYRAASDQRAQLDSAARSRAALDNSLKLLQRQGRPEDAEAVERAIEEAADSGPLLAADVAKAQEQVARWRAATAAQAKLARALKDGSNTVALSRAIQEAAAAGVKVAEARRVLKLMQGLESALTQNLADGPTQYQQLKAKIEAAEQGGVPGSLVDAAKAQLQKLLLMEVKEALESALKPRFERSASQRTSVLRSALDKAELLLDFELSAELSVAAAEAGPSDSEDLDAIESPDQAAESSESASTAAEEEDEDLAAVKRMVAEARKHLAAEAAEQERIDAERAEEARLKRDRQRRERAERERTSRERSEREKSERERAEKERLERKEKERLDRLAAVREAQQAAEQLRRERTAEQWLEWQQDGQLARLDRALYRRQDAANQNALHMEMLQILNNRGGLVDNSLLNSSYSDLHSEASERLVSDLYDPVPMERSNGRLASRSTSLRSSAASNELEAGRDVGGEADTRADSAARLLARSSASSSFTADPERRLPSPDLVAGVESSGGSFGTLTPRLKYADLGGASWGMDSTTSASRPLADRAASHDARAVLPPGRSMEGWASASLGRATSEGLKSASLEPSLNASLASLGIFAQDDMGPLRSANFNPNALLTRTSDPWPSAANNSTLSSAGLLAGSAISGAGGPRKTLRVQRPCRYFLQGHCPFNDPPLPSVSAFQAATTSPSKDSDVSEASLVSSHTSSAFLRSSSPFPGVAVSWMPPTAPPAGTSLLQGLFRTVANCIGPEMTSSEPNRALCSVLDNDGEGQDLLHEESEMSTETGDKPAAQLYHEEQQLRLKAEGEALDVSRRLAVAQEQLAEYASQKAADARTMLEQAQALQEALGKVLQSRDQGDAGETGLSQLDAAMDMLRRQLQDAAGEAQNFAQQQKADVERTKRSPSQANLSDPEAGDVETKRLREDSDVMQEEDEEAEPASPVASTSRAEFGERALYIPLRLDLAERRLLRLLEAALSVSEYTDKVDIQSWRSKTARINTQIRDICAILSGLVVAQNYKEGQKLIADRSFADNAEFFQDCFEVGRRFKVMNPDKMRSEYGKLVYMLMDSAEAGVQDLLEFKCVRPLRTVHSHLAELGCTDLLADPLMEVATAEIVVGERPRHEIQRDIKKKERARETLARKYARGQVKEEDILLCLYSISDNNSFLLFNRDPIDRAIDYLKAHFRPDRVEEGYSLAISGGCAGARLTHNHERQYHYVLQSLTLWREISHDMFKLWYLAESDLLREGNSYRLTNTGQGLNRVQQAPLVSKAMHAILWRCQQKLGHWVGSSVIHLGDHNVPNALMFIDKYTQVPRILNPVVLVLDSLPKLCRDPQLRNYVDRTFGDVEACRKSILLDFFRHAFDGGGADNFFDAGSCIDGRLTSAWNWGSKIEKKPYYHIFRIAGFVGFDGDFQK</sequence>
<organism evidence="6 7">
    <name type="scientific">[Myrmecia] bisecta</name>
    <dbReference type="NCBI Taxonomy" id="41462"/>
    <lineage>
        <taxon>Eukaryota</taxon>
        <taxon>Viridiplantae</taxon>
        <taxon>Chlorophyta</taxon>
        <taxon>core chlorophytes</taxon>
        <taxon>Trebouxiophyceae</taxon>
        <taxon>Trebouxiales</taxon>
        <taxon>Trebouxiaceae</taxon>
        <taxon>Myrmecia</taxon>
    </lineage>
</organism>
<gene>
    <name evidence="6" type="ORF">WJX72_000489</name>
</gene>
<feature type="compositionally biased region" description="Low complexity" evidence="4">
    <location>
        <begin position="1162"/>
        <end position="1176"/>
    </location>
</feature>
<dbReference type="GO" id="GO:0008270">
    <property type="term" value="F:zinc ion binding"/>
    <property type="evidence" value="ECO:0007669"/>
    <property type="project" value="UniProtKB-KW"/>
</dbReference>
<evidence type="ECO:0000313" key="6">
    <source>
        <dbReference type="EMBL" id="KAK9816451.1"/>
    </source>
</evidence>
<dbReference type="EMBL" id="JALJOR010000005">
    <property type="protein sequence ID" value="KAK9816451.1"/>
    <property type="molecule type" value="Genomic_DNA"/>
</dbReference>
<comment type="caution">
    <text evidence="6">The sequence shown here is derived from an EMBL/GenBank/DDBJ whole genome shotgun (WGS) entry which is preliminary data.</text>
</comment>
<name>A0AAW1Q6D8_9CHLO</name>
<evidence type="ECO:0000256" key="2">
    <source>
        <dbReference type="PROSITE-ProRule" id="PRU00723"/>
    </source>
</evidence>
<feature type="compositionally biased region" description="Acidic residues" evidence="4">
    <location>
        <begin position="1845"/>
        <end position="1855"/>
    </location>
</feature>